<feature type="transmembrane region" description="Helical" evidence="6">
    <location>
        <begin position="381"/>
        <end position="398"/>
    </location>
</feature>
<feature type="compositionally biased region" description="Low complexity" evidence="5">
    <location>
        <begin position="1"/>
        <end position="15"/>
    </location>
</feature>
<dbReference type="RefSeq" id="WP_301814549.1">
    <property type="nucleotide sequence ID" value="NZ_JAUJZH010000028.1"/>
</dbReference>
<dbReference type="InterPro" id="IPR005829">
    <property type="entry name" value="Sugar_transporter_CS"/>
</dbReference>
<feature type="transmembrane region" description="Helical" evidence="6">
    <location>
        <begin position="442"/>
        <end position="463"/>
    </location>
</feature>
<keyword evidence="3 6" id="KW-1133">Transmembrane helix</keyword>
<evidence type="ECO:0000259" key="7">
    <source>
        <dbReference type="PROSITE" id="PS50850"/>
    </source>
</evidence>
<feature type="domain" description="Major facilitator superfamily (MFS) profile" evidence="7">
    <location>
        <begin position="59"/>
        <end position="497"/>
    </location>
</feature>
<reference evidence="8" key="1">
    <citation type="submission" date="2023-06" db="EMBL/GenBank/DDBJ databases">
        <authorList>
            <person name="Jiang Y."/>
            <person name="Liu Q."/>
        </authorList>
    </citation>
    <scope>NUCLEOTIDE SEQUENCE</scope>
    <source>
        <strain evidence="8">CGMCC 1.12090</strain>
    </source>
</reference>
<evidence type="ECO:0000256" key="6">
    <source>
        <dbReference type="SAM" id="Phobius"/>
    </source>
</evidence>
<dbReference type="InterPro" id="IPR020846">
    <property type="entry name" value="MFS_dom"/>
</dbReference>
<feature type="transmembrane region" description="Helical" evidence="6">
    <location>
        <begin position="234"/>
        <end position="257"/>
    </location>
</feature>
<sequence>MDATTTTARGDAANAVRLDTRPDDTTATAAATNTADDSSSNSTTAWAPPEVTPKQVTYATWVCFFAWALAVYDFILFGTLLPRLGDHFQWTAAEQARLNTWVTLGTGLVAFGIGPIVDRLGRRKGIIIAVCGAAICSGLTAVAGWVVGATAGLGFVLLVLVRSLAGLGYAEQTINATYLTELFAVVHTHPAATRRRGFIYALVQGGWPIGAVLTAVLVAVLYPLGESWFGAGGGWSLSFLFAMFPAVVIVILGRRLVETPQFLTARRIADLHSAGRSADARQLAAAHGVAAEAGKGTGLGEMFSGESLRPLLSLGLAFMLNWFAIVIFTVLGTSVLGGSGGTPGKGVDFSNALQVLIVSNLAGFLGYVFHGWLGDRIGRRNTVALGWMVGGLAFWAMLQAPEGDFWRIVPLYSLGLFFLMGPYAAVLFLIGESFPSRIRATAGAFIGALGQLGAIVAGIGITHTLSTGADWVQAALYWGALPCLLSGGLMWLVPHVDPRTLK</sequence>
<dbReference type="PROSITE" id="PS00216">
    <property type="entry name" value="SUGAR_TRANSPORT_1"/>
    <property type="match status" value="1"/>
</dbReference>
<feature type="transmembrane region" description="Helical" evidence="6">
    <location>
        <begin position="198"/>
        <end position="222"/>
    </location>
</feature>
<feature type="compositionally biased region" description="Low complexity" evidence="5">
    <location>
        <begin position="25"/>
        <end position="45"/>
    </location>
</feature>
<dbReference type="PROSITE" id="PS50850">
    <property type="entry name" value="MFS"/>
    <property type="match status" value="1"/>
</dbReference>
<feature type="transmembrane region" description="Helical" evidence="6">
    <location>
        <begin position="311"/>
        <end position="331"/>
    </location>
</feature>
<keyword evidence="9" id="KW-1185">Reference proteome</keyword>
<evidence type="ECO:0000313" key="8">
    <source>
        <dbReference type="EMBL" id="MDO1536477.1"/>
    </source>
</evidence>
<feature type="transmembrane region" description="Helical" evidence="6">
    <location>
        <begin position="153"/>
        <end position="170"/>
    </location>
</feature>
<dbReference type="EMBL" id="JAUKVY010000028">
    <property type="protein sequence ID" value="MDO1536477.1"/>
    <property type="molecule type" value="Genomic_DNA"/>
</dbReference>
<evidence type="ECO:0000256" key="4">
    <source>
        <dbReference type="ARBA" id="ARBA00023136"/>
    </source>
</evidence>
<dbReference type="Proteomes" id="UP001169027">
    <property type="component" value="Unassembled WGS sequence"/>
</dbReference>
<evidence type="ECO:0000256" key="2">
    <source>
        <dbReference type="ARBA" id="ARBA00022692"/>
    </source>
</evidence>
<dbReference type="InterPro" id="IPR011701">
    <property type="entry name" value="MFS"/>
</dbReference>
<feature type="transmembrane region" description="Helical" evidence="6">
    <location>
        <begin position="126"/>
        <end position="147"/>
    </location>
</feature>
<evidence type="ECO:0000256" key="5">
    <source>
        <dbReference type="SAM" id="MobiDB-lite"/>
    </source>
</evidence>
<feature type="transmembrane region" description="Helical" evidence="6">
    <location>
        <begin position="58"/>
        <end position="78"/>
    </location>
</feature>
<comment type="caution">
    <text evidence="8">The sequence shown here is derived from an EMBL/GenBank/DDBJ whole genome shotgun (WGS) entry which is preliminary data.</text>
</comment>
<evidence type="ECO:0000256" key="3">
    <source>
        <dbReference type="ARBA" id="ARBA00022989"/>
    </source>
</evidence>
<evidence type="ECO:0000313" key="9">
    <source>
        <dbReference type="Proteomes" id="UP001169027"/>
    </source>
</evidence>
<evidence type="ECO:0000256" key="1">
    <source>
        <dbReference type="ARBA" id="ARBA00004141"/>
    </source>
</evidence>
<feature type="transmembrane region" description="Helical" evidence="6">
    <location>
        <begin position="98"/>
        <end position="117"/>
    </location>
</feature>
<gene>
    <name evidence="8" type="ORF">Q2T77_29755</name>
</gene>
<name>A0ABT8SE85_9BURK</name>
<keyword evidence="2 6" id="KW-0812">Transmembrane</keyword>
<feature type="transmembrane region" description="Helical" evidence="6">
    <location>
        <begin position="351"/>
        <end position="369"/>
    </location>
</feature>
<protein>
    <submittedName>
        <fullName evidence="8">MFS transporter</fullName>
    </submittedName>
</protein>
<dbReference type="InterPro" id="IPR036259">
    <property type="entry name" value="MFS_trans_sf"/>
</dbReference>
<comment type="subcellular location">
    <subcellularLocation>
        <location evidence="1">Membrane</location>
        <topology evidence="1">Multi-pass membrane protein</topology>
    </subcellularLocation>
</comment>
<feature type="transmembrane region" description="Helical" evidence="6">
    <location>
        <begin position="410"/>
        <end position="430"/>
    </location>
</feature>
<proteinExistence type="predicted"/>
<accession>A0ABT8SE85</accession>
<feature type="region of interest" description="Disordered" evidence="5">
    <location>
        <begin position="1"/>
        <end position="47"/>
    </location>
</feature>
<dbReference type="PANTHER" id="PTHR23508">
    <property type="entry name" value="CARBOXYLIC ACID TRANSPORTER PROTEIN HOMOLOG"/>
    <property type="match status" value="1"/>
</dbReference>
<organism evidence="8 9">
    <name type="scientific">Variovorax ginsengisoli</name>
    <dbReference type="NCBI Taxonomy" id="363844"/>
    <lineage>
        <taxon>Bacteria</taxon>
        <taxon>Pseudomonadati</taxon>
        <taxon>Pseudomonadota</taxon>
        <taxon>Betaproteobacteria</taxon>
        <taxon>Burkholderiales</taxon>
        <taxon>Comamonadaceae</taxon>
        <taxon>Variovorax</taxon>
    </lineage>
</organism>
<feature type="transmembrane region" description="Helical" evidence="6">
    <location>
        <begin position="475"/>
        <end position="493"/>
    </location>
</feature>
<dbReference type="PANTHER" id="PTHR23508:SF10">
    <property type="entry name" value="CARBOXYLIC ACID TRANSPORTER PROTEIN HOMOLOG"/>
    <property type="match status" value="1"/>
</dbReference>
<keyword evidence="4 6" id="KW-0472">Membrane</keyword>
<dbReference type="Gene3D" id="1.20.1250.20">
    <property type="entry name" value="MFS general substrate transporter like domains"/>
    <property type="match status" value="1"/>
</dbReference>
<dbReference type="SUPFAM" id="SSF103473">
    <property type="entry name" value="MFS general substrate transporter"/>
    <property type="match status" value="1"/>
</dbReference>
<dbReference type="Pfam" id="PF07690">
    <property type="entry name" value="MFS_1"/>
    <property type="match status" value="1"/>
</dbReference>